<dbReference type="InterPro" id="IPR001845">
    <property type="entry name" value="HTH_ArsR_DNA-bd_dom"/>
</dbReference>
<dbReference type="STRING" id="55209.HA50_24785"/>
<dbReference type="AlphaFoldDB" id="A0A1X1ELI9"/>
<dbReference type="NCBIfam" id="NF033788">
    <property type="entry name" value="HTH_metalloreg"/>
    <property type="match status" value="1"/>
</dbReference>
<evidence type="ECO:0000256" key="2">
    <source>
        <dbReference type="ARBA" id="ARBA00023125"/>
    </source>
</evidence>
<proteinExistence type="predicted"/>
<reference evidence="5 6" key="1">
    <citation type="journal article" date="2017" name="Antonie Van Leeuwenhoek">
        <title>Phylogenomic resolution of the bacterial genus Pantoea and its relationship with Erwinia and Tatumella.</title>
        <authorList>
            <person name="Palmer M."/>
            <person name="Steenkamp E.T."/>
            <person name="Coetzee M.P."/>
            <person name="Chan W.Y."/>
            <person name="van Zyl E."/>
            <person name="De Maayer P."/>
            <person name="Coutinho T.A."/>
            <person name="Blom J."/>
            <person name="Smits T.H."/>
            <person name="Duffy B."/>
            <person name="Venter S.N."/>
        </authorList>
    </citation>
    <scope>NUCLEOTIDE SEQUENCE [LARGE SCALE GENOMIC DNA]</scope>
    <source>
        <strain evidence="5 6">LMG 2657</strain>
    </source>
</reference>
<dbReference type="EMBL" id="MLJI01000002">
    <property type="protein sequence ID" value="ORM89818.1"/>
    <property type="molecule type" value="Genomic_DNA"/>
</dbReference>
<evidence type="ECO:0000256" key="3">
    <source>
        <dbReference type="ARBA" id="ARBA00023163"/>
    </source>
</evidence>
<dbReference type="GO" id="GO:0003677">
    <property type="term" value="F:DNA binding"/>
    <property type="evidence" value="ECO:0007669"/>
    <property type="project" value="UniProtKB-KW"/>
</dbReference>
<dbReference type="Proteomes" id="UP000193749">
    <property type="component" value="Unassembled WGS sequence"/>
</dbReference>
<dbReference type="SUPFAM" id="SSF46785">
    <property type="entry name" value="Winged helix' DNA-binding domain"/>
    <property type="match status" value="1"/>
</dbReference>
<dbReference type="PRINTS" id="PR00778">
    <property type="entry name" value="HTHARSR"/>
</dbReference>
<dbReference type="InterPro" id="IPR051011">
    <property type="entry name" value="Metal_resp_trans_reg"/>
</dbReference>
<dbReference type="InterPro" id="IPR011991">
    <property type="entry name" value="ArsR-like_HTH"/>
</dbReference>
<dbReference type="CDD" id="cd00090">
    <property type="entry name" value="HTH_ARSR"/>
    <property type="match status" value="1"/>
</dbReference>
<organism evidence="5 6">
    <name type="scientific">Pantoea cypripedii</name>
    <name type="common">Pectobacterium cypripedii</name>
    <name type="synonym">Erwinia cypripedii</name>
    <dbReference type="NCBI Taxonomy" id="55209"/>
    <lineage>
        <taxon>Bacteria</taxon>
        <taxon>Pseudomonadati</taxon>
        <taxon>Pseudomonadota</taxon>
        <taxon>Gammaproteobacteria</taxon>
        <taxon>Enterobacterales</taxon>
        <taxon>Erwiniaceae</taxon>
        <taxon>Pantoea</taxon>
    </lineage>
</organism>
<evidence type="ECO:0000259" key="4">
    <source>
        <dbReference type="PROSITE" id="PS50987"/>
    </source>
</evidence>
<comment type="caution">
    <text evidence="5">The sequence shown here is derived from an EMBL/GenBank/DDBJ whole genome shotgun (WGS) entry which is preliminary data.</text>
</comment>
<dbReference type="SMART" id="SM00418">
    <property type="entry name" value="HTH_ARSR"/>
    <property type="match status" value="1"/>
</dbReference>
<evidence type="ECO:0000313" key="5">
    <source>
        <dbReference type="EMBL" id="ORM89818.1"/>
    </source>
</evidence>
<keyword evidence="6" id="KW-1185">Reference proteome</keyword>
<evidence type="ECO:0000313" key="6">
    <source>
        <dbReference type="Proteomes" id="UP000193749"/>
    </source>
</evidence>
<dbReference type="InterPro" id="IPR036388">
    <property type="entry name" value="WH-like_DNA-bd_sf"/>
</dbReference>
<feature type="domain" description="HTH arsR-type" evidence="4">
    <location>
        <begin position="8"/>
        <end position="103"/>
    </location>
</feature>
<dbReference type="OrthoDB" id="9796124at2"/>
<protein>
    <submittedName>
        <fullName evidence="5">Transcriptional regulator</fullName>
    </submittedName>
</protein>
<dbReference type="InterPro" id="IPR036390">
    <property type="entry name" value="WH_DNA-bd_sf"/>
</dbReference>
<dbReference type="Pfam" id="PF01022">
    <property type="entry name" value="HTH_5"/>
    <property type="match status" value="1"/>
</dbReference>
<keyword evidence="1" id="KW-0805">Transcription regulation</keyword>
<dbReference type="PROSITE" id="PS50987">
    <property type="entry name" value="HTH_ARSR_2"/>
    <property type="match status" value="1"/>
</dbReference>
<gene>
    <name evidence="5" type="ORF">HA50_24785</name>
</gene>
<dbReference type="PANTHER" id="PTHR43132">
    <property type="entry name" value="ARSENICAL RESISTANCE OPERON REPRESSOR ARSR-RELATED"/>
    <property type="match status" value="1"/>
</dbReference>
<evidence type="ECO:0000256" key="1">
    <source>
        <dbReference type="ARBA" id="ARBA00023015"/>
    </source>
</evidence>
<dbReference type="Gene3D" id="1.10.10.10">
    <property type="entry name" value="Winged helix-like DNA-binding domain superfamily/Winged helix DNA-binding domain"/>
    <property type="match status" value="1"/>
</dbReference>
<dbReference type="RefSeq" id="WP_084879537.1">
    <property type="nucleotide sequence ID" value="NZ_JAGGMY010000005.1"/>
</dbReference>
<name>A0A1X1ELI9_PANCY</name>
<dbReference type="GO" id="GO:0003700">
    <property type="term" value="F:DNA-binding transcription factor activity"/>
    <property type="evidence" value="ECO:0007669"/>
    <property type="project" value="InterPro"/>
</dbReference>
<keyword evidence="3" id="KW-0804">Transcription</keyword>
<sequence>MKETQLFQFQESASLATTLLKSMSNTNRLLILCMLIDKPGTSAGDLAQLTGLTPSATSQHLAKMKEDGLIESERVAQRVNYFIKNDAVKKVISTLKEIYCPEDFK</sequence>
<keyword evidence="2" id="KW-0238">DNA-binding</keyword>
<dbReference type="PANTHER" id="PTHR43132:SF2">
    <property type="entry name" value="ARSENICAL RESISTANCE OPERON REPRESSOR ARSR-RELATED"/>
    <property type="match status" value="1"/>
</dbReference>
<accession>A0A1X1ELI9</accession>